<sequence>MGDHRFSAANFRQFDNEDRPNVMKDYLNFLIKSKSRSRIVSPTTTPKRSLIASNSPKSRISKEPNIFNREYTNRFTRFIRNALNNVSSRKDQSCENKFKSKSPDLKNKPGHKRNKSDIPKADSNNIFASPYSNKLNDKSTPKNISQDYRISRFLNDSQEKTIKNGYSKNDPRSPNASLGSSFEKIEISKLEAEEKEREYLIQTIFANFRKKGLPPVTSVDFYQLGTQIGKGAFGKVYLGTHKLTGYKVAIKMFSTSYIKDERIRRKVFQEVFVMKKIKHRNVIRLLEVFESKRHLMIVMEYSGGGDLLQFVKSKGRLSESEAKKIFSQVIDAVKACHLKNVIHRDVKLDNILLSADLTLVKLCDFGVSRIARDGEMISEQCGTPAYLPPEIIADTEYDPFYVDLWSMGVLLYAMLCGTVPFKAKTMPDLQKLILRCKYSIPVHLSKEAQDLIGKMLNPIPHLRISLEEMKAHAWFGTQDPEDWYEDTSLPKFTGSSLQPQRIDENRIYTKLLDFGFPQEYVIQSLKFNDINHATASYQILELNQM</sequence>
<dbReference type="PROSITE" id="PS50030">
    <property type="entry name" value="UBA"/>
    <property type="match status" value="1"/>
</dbReference>
<gene>
    <name evidence="14" type="ORF">BSTOLATCC_MIC40753</name>
</gene>
<evidence type="ECO:0000313" key="15">
    <source>
        <dbReference type="Proteomes" id="UP001162131"/>
    </source>
</evidence>
<keyword evidence="3" id="KW-0808">Transferase</keyword>
<feature type="domain" description="Protein kinase" evidence="12">
    <location>
        <begin position="222"/>
        <end position="475"/>
    </location>
</feature>
<comment type="caution">
    <text evidence="14">The sequence shown here is derived from an EMBL/GenBank/DDBJ whole genome shotgun (WGS) entry which is preliminary data.</text>
</comment>
<dbReference type="SMART" id="SM00220">
    <property type="entry name" value="S_TKc"/>
    <property type="match status" value="1"/>
</dbReference>
<dbReference type="FunFam" id="1.10.510.10:FF:000571">
    <property type="entry name" value="Maternal embryonic leucine zipper kinase"/>
    <property type="match status" value="1"/>
</dbReference>
<evidence type="ECO:0000256" key="1">
    <source>
        <dbReference type="ARBA" id="ARBA00011245"/>
    </source>
</evidence>
<keyword evidence="15" id="KW-1185">Reference proteome</keyword>
<feature type="domain" description="UBA" evidence="13">
    <location>
        <begin position="501"/>
        <end position="542"/>
    </location>
</feature>
<evidence type="ECO:0000256" key="11">
    <source>
        <dbReference type="SAM" id="MobiDB-lite"/>
    </source>
</evidence>
<name>A0AAU9JMX9_9CILI</name>
<keyword evidence="6 8" id="KW-0067">ATP-binding</keyword>
<dbReference type="PROSITE" id="PS50011">
    <property type="entry name" value="PROTEIN_KINASE_DOM"/>
    <property type="match status" value="1"/>
</dbReference>
<evidence type="ECO:0000313" key="14">
    <source>
        <dbReference type="EMBL" id="CAG9326324.1"/>
    </source>
</evidence>
<accession>A0AAU9JMX9</accession>
<evidence type="ECO:0000259" key="12">
    <source>
        <dbReference type="PROSITE" id="PS50011"/>
    </source>
</evidence>
<dbReference type="PANTHER" id="PTHR24350">
    <property type="entry name" value="SERINE/THREONINE-PROTEIN KINASE IAL-RELATED"/>
    <property type="match status" value="1"/>
</dbReference>
<dbReference type="InterPro" id="IPR030616">
    <property type="entry name" value="Aur-like"/>
</dbReference>
<dbReference type="InterPro" id="IPR011009">
    <property type="entry name" value="Kinase-like_dom_sf"/>
</dbReference>
<dbReference type="GO" id="GO:0005524">
    <property type="term" value="F:ATP binding"/>
    <property type="evidence" value="ECO:0007669"/>
    <property type="project" value="UniProtKB-UniRule"/>
</dbReference>
<evidence type="ECO:0000256" key="6">
    <source>
        <dbReference type="ARBA" id="ARBA00022840"/>
    </source>
</evidence>
<evidence type="ECO:0000256" key="10">
    <source>
        <dbReference type="PROSITE-ProRule" id="PRU10141"/>
    </source>
</evidence>
<dbReference type="CDD" id="cd14003">
    <property type="entry name" value="STKc_AMPK-like"/>
    <property type="match status" value="1"/>
</dbReference>
<evidence type="ECO:0000256" key="9">
    <source>
        <dbReference type="PIRSR" id="PIRSR630616-3"/>
    </source>
</evidence>
<evidence type="ECO:0000256" key="8">
    <source>
        <dbReference type="PIRSR" id="PIRSR630616-2"/>
    </source>
</evidence>
<protein>
    <recommendedName>
        <fullName evidence="16">Protein kinase domain-containing protein</fullName>
    </recommendedName>
</protein>
<dbReference type="InterPro" id="IPR017441">
    <property type="entry name" value="Protein_kinase_ATP_BS"/>
</dbReference>
<evidence type="ECO:0000259" key="13">
    <source>
        <dbReference type="PROSITE" id="PS50030"/>
    </source>
</evidence>
<evidence type="ECO:0000256" key="7">
    <source>
        <dbReference type="PIRSR" id="PIRSR630616-1"/>
    </source>
</evidence>
<dbReference type="AlphaFoldDB" id="A0AAU9JMX9"/>
<feature type="binding site" evidence="8 10">
    <location>
        <position position="251"/>
    </location>
    <ligand>
        <name>ATP</name>
        <dbReference type="ChEBI" id="CHEBI:30616"/>
    </ligand>
</feature>
<dbReference type="FunFam" id="3.30.200.20:FF:000042">
    <property type="entry name" value="Aurora kinase A"/>
    <property type="match status" value="1"/>
</dbReference>
<dbReference type="EMBL" id="CAJZBQ010000040">
    <property type="protein sequence ID" value="CAG9326324.1"/>
    <property type="molecule type" value="Genomic_DNA"/>
</dbReference>
<dbReference type="GO" id="GO:0004674">
    <property type="term" value="F:protein serine/threonine kinase activity"/>
    <property type="evidence" value="ECO:0007669"/>
    <property type="project" value="UniProtKB-KW"/>
</dbReference>
<feature type="compositionally biased region" description="Polar residues" evidence="11">
    <location>
        <begin position="38"/>
        <end position="58"/>
    </location>
</feature>
<evidence type="ECO:0000256" key="4">
    <source>
        <dbReference type="ARBA" id="ARBA00022741"/>
    </source>
</evidence>
<dbReference type="SUPFAM" id="SSF56112">
    <property type="entry name" value="Protein kinase-like (PK-like)"/>
    <property type="match status" value="1"/>
</dbReference>
<evidence type="ECO:0008006" key="16">
    <source>
        <dbReference type="Google" id="ProtNLM"/>
    </source>
</evidence>
<dbReference type="InterPro" id="IPR015940">
    <property type="entry name" value="UBA"/>
</dbReference>
<reference evidence="14" key="1">
    <citation type="submission" date="2021-09" db="EMBL/GenBank/DDBJ databases">
        <authorList>
            <consortium name="AG Swart"/>
            <person name="Singh M."/>
            <person name="Singh A."/>
            <person name="Seah K."/>
            <person name="Emmerich C."/>
        </authorList>
    </citation>
    <scope>NUCLEOTIDE SEQUENCE</scope>
    <source>
        <strain evidence="14">ATCC30299</strain>
    </source>
</reference>
<feature type="active site" description="Proton acceptor" evidence="7">
    <location>
        <position position="345"/>
    </location>
</feature>
<proteinExistence type="predicted"/>
<feature type="compositionally biased region" description="Basic and acidic residues" evidence="11">
    <location>
        <begin position="89"/>
        <end position="107"/>
    </location>
</feature>
<keyword evidence="2" id="KW-0723">Serine/threonine-protein kinase</keyword>
<feature type="region of interest" description="Disordered" evidence="11">
    <location>
        <begin position="38"/>
        <end position="62"/>
    </location>
</feature>
<dbReference type="Pfam" id="PF00069">
    <property type="entry name" value="Pkinase"/>
    <property type="match status" value="1"/>
</dbReference>
<feature type="region of interest" description="Disordered" evidence="11">
    <location>
        <begin position="89"/>
        <end position="142"/>
    </location>
</feature>
<dbReference type="PROSITE" id="PS00108">
    <property type="entry name" value="PROTEIN_KINASE_ST"/>
    <property type="match status" value="1"/>
</dbReference>
<evidence type="ECO:0000256" key="3">
    <source>
        <dbReference type="ARBA" id="ARBA00022679"/>
    </source>
</evidence>
<evidence type="ECO:0000256" key="2">
    <source>
        <dbReference type="ARBA" id="ARBA00022527"/>
    </source>
</evidence>
<dbReference type="PROSITE" id="PS00107">
    <property type="entry name" value="PROTEIN_KINASE_ATP"/>
    <property type="match status" value="1"/>
</dbReference>
<keyword evidence="5" id="KW-0418">Kinase</keyword>
<dbReference type="Gene3D" id="1.10.510.10">
    <property type="entry name" value="Transferase(Phosphotransferase) domain 1"/>
    <property type="match status" value="1"/>
</dbReference>
<comment type="subunit">
    <text evidence="1">Monomer.</text>
</comment>
<evidence type="ECO:0000256" key="5">
    <source>
        <dbReference type="ARBA" id="ARBA00022777"/>
    </source>
</evidence>
<dbReference type="InterPro" id="IPR000719">
    <property type="entry name" value="Prot_kinase_dom"/>
</dbReference>
<feature type="binding site" evidence="8">
    <location>
        <position position="364"/>
    </location>
    <ligand>
        <name>ATP</name>
        <dbReference type="ChEBI" id="CHEBI:30616"/>
    </ligand>
</feature>
<feature type="compositionally biased region" description="Polar residues" evidence="11">
    <location>
        <begin position="122"/>
        <end position="134"/>
    </location>
</feature>
<dbReference type="InterPro" id="IPR008271">
    <property type="entry name" value="Ser/Thr_kinase_AS"/>
</dbReference>
<feature type="cross-link" description="Glycyl lysine isopeptide (Lys-Gly) (interchain with G-Cter in SUMO2)" evidence="9">
    <location>
        <position position="347"/>
    </location>
</feature>
<dbReference type="Proteomes" id="UP001162131">
    <property type="component" value="Unassembled WGS sequence"/>
</dbReference>
<organism evidence="14 15">
    <name type="scientific">Blepharisma stoltei</name>
    <dbReference type="NCBI Taxonomy" id="1481888"/>
    <lineage>
        <taxon>Eukaryota</taxon>
        <taxon>Sar</taxon>
        <taxon>Alveolata</taxon>
        <taxon>Ciliophora</taxon>
        <taxon>Postciliodesmatophora</taxon>
        <taxon>Heterotrichea</taxon>
        <taxon>Heterotrichida</taxon>
        <taxon>Blepharismidae</taxon>
        <taxon>Blepharisma</taxon>
    </lineage>
</organism>
<keyword evidence="4 8" id="KW-0547">Nucleotide-binding</keyword>